<proteinExistence type="inferred from homology"/>
<reference evidence="4 5" key="2">
    <citation type="journal article" date="2016" name="Genome Announc.">
        <title>Complete Genome Sequence of Algoriphagus sp. Strain M8-2, Isolated from a Brackish Lake.</title>
        <authorList>
            <person name="Muraguchi Y."/>
            <person name="Kushimoto K."/>
            <person name="Ohtsubo Y."/>
            <person name="Suzuki T."/>
            <person name="Dohra H."/>
            <person name="Kimbara K."/>
            <person name="Shintani M."/>
        </authorList>
    </citation>
    <scope>NUCLEOTIDE SEQUENCE [LARGE SCALE GENOMIC DNA]</scope>
    <source>
        <strain evidence="4 5">M8-2</strain>
    </source>
</reference>
<dbReference type="Pfam" id="PF01464">
    <property type="entry name" value="SLT"/>
    <property type="match status" value="1"/>
</dbReference>
<gene>
    <name evidence="4" type="ORF">AO498_03370</name>
</gene>
<dbReference type="KEGG" id="alm:AO498_03370"/>
<evidence type="ECO:0000313" key="5">
    <source>
        <dbReference type="Proteomes" id="UP000073816"/>
    </source>
</evidence>
<evidence type="ECO:0000256" key="2">
    <source>
        <dbReference type="SAM" id="Phobius"/>
    </source>
</evidence>
<dbReference type="STRING" id="1727163.AO498_03370"/>
<feature type="transmembrane region" description="Helical" evidence="2">
    <location>
        <begin position="7"/>
        <end position="25"/>
    </location>
</feature>
<feature type="domain" description="Transglycosylase SLT" evidence="3">
    <location>
        <begin position="122"/>
        <end position="218"/>
    </location>
</feature>
<keyword evidence="2" id="KW-1133">Transmembrane helix</keyword>
<reference evidence="5" key="1">
    <citation type="submission" date="2015-09" db="EMBL/GenBank/DDBJ databases">
        <title>Complete sequence of Algoriphagus sp. M8-2.</title>
        <authorList>
            <person name="Shintani M."/>
        </authorList>
    </citation>
    <scope>NUCLEOTIDE SEQUENCE [LARGE SCALE GENOMIC DNA]</scope>
    <source>
        <strain evidence="5">M8-2</strain>
    </source>
</reference>
<evidence type="ECO:0000256" key="1">
    <source>
        <dbReference type="ARBA" id="ARBA00007734"/>
    </source>
</evidence>
<dbReference type="OrthoDB" id="9815002at2"/>
<dbReference type="PANTHER" id="PTHR37423">
    <property type="entry name" value="SOLUBLE LYTIC MUREIN TRANSGLYCOSYLASE-RELATED"/>
    <property type="match status" value="1"/>
</dbReference>
<dbReference type="CDD" id="cd16894">
    <property type="entry name" value="MltD-like"/>
    <property type="match status" value="1"/>
</dbReference>
<sequence length="313" mass="36613">MSRIHLILIYTLVVAAFSLAGLAFWNTNSEENIEQDFVEVQPIVSYSSFSRDSIRLFSLPTSVDFAGEMVPLDQPDVMERLEREIYVNAYWESNMILLMKRSGKYFDEIDRIFTEAGVPTDFKYLALAESGLMNVVSPAGARGFWQFMESTAKEYGLEVNKEVDERYHFEKSTRAAVRYLQKAHAKFGDWTAVAASYNMGQTGFSKRQSEQFEKNYYNLYLNEETSRYLFRILAFKIIFENQGEFGFHLKEKDFYKNPEFKKIKVDRDIKDLAAWAKGEGSTYKQLKLYNPWLRDKRLNVRRGKVYEVVLPKE</sequence>
<dbReference type="RefSeq" id="WP_067543758.1">
    <property type="nucleotide sequence ID" value="NZ_CP012836.1"/>
</dbReference>
<accession>A0A142EJW9</accession>
<dbReference type="InterPro" id="IPR008258">
    <property type="entry name" value="Transglycosylase_SLT_dom_1"/>
</dbReference>
<dbReference type="EMBL" id="CP012836">
    <property type="protein sequence ID" value="AMQ55424.1"/>
    <property type="molecule type" value="Genomic_DNA"/>
</dbReference>
<dbReference type="PATRIC" id="fig|1727163.4.peg.697"/>
<evidence type="ECO:0000259" key="3">
    <source>
        <dbReference type="Pfam" id="PF01464"/>
    </source>
</evidence>
<dbReference type="Gene3D" id="1.10.530.10">
    <property type="match status" value="1"/>
</dbReference>
<comment type="similarity">
    <text evidence="1">Belongs to the transglycosylase Slt family.</text>
</comment>
<keyword evidence="2" id="KW-0812">Transmembrane</keyword>
<keyword evidence="5" id="KW-1185">Reference proteome</keyword>
<protein>
    <submittedName>
        <fullName evidence="4">Murein transglycosylase</fullName>
    </submittedName>
</protein>
<organism evidence="4 5">
    <name type="scientific">Algoriphagus sanaruensis</name>
    <dbReference type="NCBI Taxonomy" id="1727163"/>
    <lineage>
        <taxon>Bacteria</taxon>
        <taxon>Pseudomonadati</taxon>
        <taxon>Bacteroidota</taxon>
        <taxon>Cytophagia</taxon>
        <taxon>Cytophagales</taxon>
        <taxon>Cyclobacteriaceae</taxon>
        <taxon>Algoriphagus</taxon>
    </lineage>
</organism>
<keyword evidence="2" id="KW-0472">Membrane</keyword>
<name>A0A142EJW9_9BACT</name>
<dbReference type="PANTHER" id="PTHR37423:SF2">
    <property type="entry name" value="MEMBRANE-BOUND LYTIC MUREIN TRANSGLYCOSYLASE C"/>
    <property type="match status" value="1"/>
</dbReference>
<dbReference type="InterPro" id="IPR023346">
    <property type="entry name" value="Lysozyme-like_dom_sf"/>
</dbReference>
<dbReference type="AlphaFoldDB" id="A0A142EJW9"/>
<evidence type="ECO:0000313" key="4">
    <source>
        <dbReference type="EMBL" id="AMQ55424.1"/>
    </source>
</evidence>
<dbReference type="Proteomes" id="UP000073816">
    <property type="component" value="Chromosome"/>
</dbReference>
<dbReference type="SUPFAM" id="SSF53955">
    <property type="entry name" value="Lysozyme-like"/>
    <property type="match status" value="1"/>
</dbReference>